<keyword evidence="3" id="KW-1185">Reference proteome</keyword>
<evidence type="ECO:0000313" key="2">
    <source>
        <dbReference type="EMBL" id="KAB1631957.1"/>
    </source>
</evidence>
<feature type="transmembrane region" description="Helical" evidence="1">
    <location>
        <begin position="305"/>
        <end position="329"/>
    </location>
</feature>
<feature type="transmembrane region" description="Helical" evidence="1">
    <location>
        <begin position="20"/>
        <end position="40"/>
    </location>
</feature>
<protein>
    <submittedName>
        <fullName evidence="2">Uncharacterized protein</fullName>
    </submittedName>
</protein>
<proteinExistence type="predicted"/>
<reference evidence="2 3" key="1">
    <citation type="submission" date="2019-09" db="EMBL/GenBank/DDBJ databases">
        <title>Phylogeny of genus Pseudoclavibacter and closely related genus.</title>
        <authorList>
            <person name="Li Y."/>
        </authorList>
    </citation>
    <scope>NUCLEOTIDE SEQUENCE [LARGE SCALE GENOMIC DNA]</scope>
    <source>
        <strain evidence="2 3">JCM 16921</strain>
    </source>
</reference>
<dbReference type="EMBL" id="WBKA01000004">
    <property type="protein sequence ID" value="KAB1631957.1"/>
    <property type="molecule type" value="Genomic_DNA"/>
</dbReference>
<evidence type="ECO:0000256" key="1">
    <source>
        <dbReference type="SAM" id="Phobius"/>
    </source>
</evidence>
<feature type="transmembrane region" description="Helical" evidence="1">
    <location>
        <begin position="341"/>
        <end position="365"/>
    </location>
</feature>
<feature type="transmembrane region" description="Helical" evidence="1">
    <location>
        <begin position="241"/>
        <end position="267"/>
    </location>
</feature>
<feature type="transmembrane region" description="Helical" evidence="1">
    <location>
        <begin position="82"/>
        <end position="102"/>
    </location>
</feature>
<keyword evidence="1" id="KW-0472">Membrane</keyword>
<feature type="transmembrane region" description="Helical" evidence="1">
    <location>
        <begin position="385"/>
        <end position="403"/>
    </location>
</feature>
<keyword evidence="1" id="KW-1133">Transmembrane helix</keyword>
<dbReference type="AlphaFoldDB" id="A0A7C8FIE5"/>
<keyword evidence="1" id="KW-0812">Transmembrane</keyword>
<organism evidence="2 3">
    <name type="scientific">Pseudoclavibacter caeni</name>
    <dbReference type="NCBI Taxonomy" id="908846"/>
    <lineage>
        <taxon>Bacteria</taxon>
        <taxon>Bacillati</taxon>
        <taxon>Actinomycetota</taxon>
        <taxon>Actinomycetes</taxon>
        <taxon>Micrococcales</taxon>
        <taxon>Microbacteriaceae</taxon>
        <taxon>Pseudoclavibacter</taxon>
    </lineage>
</organism>
<feature type="transmembrane region" description="Helical" evidence="1">
    <location>
        <begin position="209"/>
        <end position="229"/>
    </location>
</feature>
<comment type="caution">
    <text evidence="2">The sequence shown here is derived from an EMBL/GenBank/DDBJ whole genome shotgun (WGS) entry which is preliminary data.</text>
</comment>
<feature type="transmembrane region" description="Helical" evidence="1">
    <location>
        <begin position="114"/>
        <end position="136"/>
    </location>
</feature>
<sequence>MPNRSPRVIAQLTLPAAVDALGVLAFSFLPLLAGGLLAWVVEDRLQPSLGAVWSRASRLWLLALGVPLHVDGGALTAGGQVAGYAITLAPTGLTAFVLWLVWRAAGRCTGRALWPSWLGFGIVIALGTLLLVATSASATGSTAWPEAWVIPLAVTLAVFVATSILRQPADTPERRAAAAPLQALRRLVARRAEAADVLASGWRAAWTTMFALATAGAVGLGVSILLHWMDLISVSEALAGGWTGATLLAALQLVWLPTAVIWAMAWLSGVGVVVGTGSLLAPAVAQAAPLPAIPLLAALPSGVGWQWALLAVPVGCGMLGALLGLRGLARDSAPGWRGWATLALGCLWQAVAATLIMAVLVWLASGAIGPGRLQEVGPAAGRLEILTGLVLLGGLLVAVPARLRPPAAAETE</sequence>
<dbReference type="InterPro" id="IPR045931">
    <property type="entry name" value="DUF6350"/>
</dbReference>
<accession>A0A7C8FIE5</accession>
<evidence type="ECO:0000313" key="3">
    <source>
        <dbReference type="Proteomes" id="UP000481339"/>
    </source>
</evidence>
<feature type="transmembrane region" description="Helical" evidence="1">
    <location>
        <begin position="148"/>
        <end position="165"/>
    </location>
</feature>
<dbReference type="RefSeq" id="WP_158036426.1">
    <property type="nucleotide sequence ID" value="NZ_BAAAZV010000020.1"/>
</dbReference>
<dbReference type="Proteomes" id="UP000481339">
    <property type="component" value="Unassembled WGS sequence"/>
</dbReference>
<name>A0A7C8FIE5_9MICO</name>
<dbReference type="OrthoDB" id="3742900at2"/>
<gene>
    <name evidence="2" type="ORF">F8O02_06455</name>
</gene>
<feature type="transmembrane region" description="Helical" evidence="1">
    <location>
        <begin position="279"/>
        <end position="299"/>
    </location>
</feature>
<dbReference type="Pfam" id="PF19877">
    <property type="entry name" value="DUF6350"/>
    <property type="match status" value="1"/>
</dbReference>